<protein>
    <submittedName>
        <fullName evidence="2">Uncharacterized protein</fullName>
    </submittedName>
</protein>
<organism evidence="2">
    <name type="scientific">Eucalyptus grandis</name>
    <name type="common">Flooded gum</name>
    <dbReference type="NCBI Taxonomy" id="71139"/>
    <lineage>
        <taxon>Eukaryota</taxon>
        <taxon>Viridiplantae</taxon>
        <taxon>Streptophyta</taxon>
        <taxon>Embryophyta</taxon>
        <taxon>Tracheophyta</taxon>
        <taxon>Spermatophyta</taxon>
        <taxon>Magnoliopsida</taxon>
        <taxon>eudicotyledons</taxon>
        <taxon>Gunneridae</taxon>
        <taxon>Pentapetalae</taxon>
        <taxon>rosids</taxon>
        <taxon>malvids</taxon>
        <taxon>Myrtales</taxon>
        <taxon>Myrtaceae</taxon>
        <taxon>Myrtoideae</taxon>
        <taxon>Eucalypteae</taxon>
        <taxon>Eucalyptus</taxon>
    </lineage>
</organism>
<dbReference type="Gramene" id="KCW68334">
    <property type="protein sequence ID" value="KCW68334"/>
    <property type="gene ID" value="EUGRSUZ_F01997"/>
</dbReference>
<dbReference type="AlphaFoldDB" id="A0A059BQL6"/>
<sequence length="101" mass="11817">MNICVFGKILGVQLFDIEDINKKMQQTFKADTIIRLLFFFTVLLLHNPLLWYLLLLNPLLLSITTGPQNHPTLYSNFSIHLFIHGVYLIYYLLFIGKCRSI</sequence>
<keyword evidence="1" id="KW-0472">Membrane</keyword>
<accession>A0A059BQL6</accession>
<feature type="transmembrane region" description="Helical" evidence="1">
    <location>
        <begin position="74"/>
        <end position="95"/>
    </location>
</feature>
<dbReference type="EMBL" id="KK198758">
    <property type="protein sequence ID" value="KCW68334.1"/>
    <property type="molecule type" value="Genomic_DNA"/>
</dbReference>
<evidence type="ECO:0000313" key="2">
    <source>
        <dbReference type="EMBL" id="KCW68334.1"/>
    </source>
</evidence>
<name>A0A059BQL6_EUCGR</name>
<evidence type="ECO:0000256" key="1">
    <source>
        <dbReference type="SAM" id="Phobius"/>
    </source>
</evidence>
<keyword evidence="1" id="KW-0812">Transmembrane</keyword>
<keyword evidence="1" id="KW-1133">Transmembrane helix</keyword>
<proteinExistence type="predicted"/>
<gene>
    <name evidence="2" type="ORF">EUGRSUZ_F01997</name>
</gene>
<reference evidence="2" key="1">
    <citation type="submission" date="2013-07" db="EMBL/GenBank/DDBJ databases">
        <title>The genome of Eucalyptus grandis.</title>
        <authorList>
            <person name="Schmutz J."/>
            <person name="Hayes R."/>
            <person name="Myburg A."/>
            <person name="Tuskan G."/>
            <person name="Grattapaglia D."/>
            <person name="Rokhsar D.S."/>
        </authorList>
    </citation>
    <scope>NUCLEOTIDE SEQUENCE</scope>
    <source>
        <tissue evidence="2">Leaf extractions</tissue>
    </source>
</reference>
<dbReference type="InParanoid" id="A0A059BQL6"/>
<feature type="transmembrane region" description="Helical" evidence="1">
    <location>
        <begin position="32"/>
        <end position="54"/>
    </location>
</feature>